<dbReference type="Gene3D" id="1.10.30.10">
    <property type="entry name" value="High mobility group box domain"/>
    <property type="match status" value="1"/>
</dbReference>
<dbReference type="PANTHER" id="PTHR45789:SF2">
    <property type="entry name" value="FI18025P1"/>
    <property type="match status" value="1"/>
</dbReference>
<feature type="domain" description="HMG box" evidence="5">
    <location>
        <begin position="84"/>
        <end position="153"/>
    </location>
</feature>
<dbReference type="PROSITE" id="PS50118">
    <property type="entry name" value="HMG_BOX_2"/>
    <property type="match status" value="1"/>
</dbReference>
<evidence type="ECO:0000256" key="3">
    <source>
        <dbReference type="PROSITE-ProRule" id="PRU00267"/>
    </source>
</evidence>
<evidence type="ECO:0000256" key="1">
    <source>
        <dbReference type="ARBA" id="ARBA00023125"/>
    </source>
</evidence>
<evidence type="ECO:0000256" key="2">
    <source>
        <dbReference type="ARBA" id="ARBA00023242"/>
    </source>
</evidence>
<dbReference type="PANTHER" id="PTHR45789">
    <property type="entry name" value="FI18025P1"/>
    <property type="match status" value="1"/>
</dbReference>
<sequence length="551" mass="60834">MPAERSRGSRRSGADGNQLVWTMPVEPASSSGIAFATNLTPITFNDPITDSDISGKESNLFPSNDDPSSPRRNAHSKKKPDNHIPRPPNAFILFRSSFIKSQHVSTEVETNHSTLSKIIGLTWQNLPDDERKVWHAKAKVALDEHKRKFPQYAFRPLHTKAKGGTEKRKVREVGPKDLKRCAKIAELLVEGKKGQELDAAIQEFDKYHVPEIVTRFEAPITEKTFQRTAASPATDSEAEYDSDSPKFSPRSGSRSPSKALSRSPSSKSLSRRAKRSESPGPPPPLIDPEHAAEHFRAMHGLVYPQGLQDFSQLQSPFDDSYSLSSNQEPSFDYTTFTFSDSQQENPVPKFENTCGMDPLMPEASYNGELSVFDDATSTAARKPSLSINTSSLPPTSASQASLHSWTPMSSCDSLSIPVTPCYPDAPYTPFNAYISNFNIHPYSHSPSPLSNASSYEDLSSLYNRDCQSQTQCVPQSPACGYPDSTAYPSDPQVFVQGQDMSPTEFFDPYDPLSMSPTDDMTLSKGKAAQGQFYTSSFDLDFTAFTAPIQTY</sequence>
<keyword evidence="2 3" id="KW-0539">Nucleus</keyword>
<dbReference type="InterPro" id="IPR051356">
    <property type="entry name" value="SOX/SOX-like_TF"/>
</dbReference>
<dbReference type="EMBL" id="JAYKXP010000037">
    <property type="protein sequence ID" value="KAK7040379.1"/>
    <property type="molecule type" value="Genomic_DNA"/>
</dbReference>
<feature type="region of interest" description="Disordered" evidence="4">
    <location>
        <begin position="224"/>
        <end position="289"/>
    </location>
</feature>
<feature type="region of interest" description="Disordered" evidence="4">
    <location>
        <begin position="1"/>
        <end position="23"/>
    </location>
</feature>
<dbReference type="GO" id="GO:0000978">
    <property type="term" value="F:RNA polymerase II cis-regulatory region sequence-specific DNA binding"/>
    <property type="evidence" value="ECO:0007669"/>
    <property type="project" value="TreeGrafter"/>
</dbReference>
<reference evidence="6 7" key="1">
    <citation type="submission" date="2024-01" db="EMBL/GenBank/DDBJ databases">
        <title>A draft genome for a cacao thread blight-causing isolate of Paramarasmius palmivorus.</title>
        <authorList>
            <person name="Baruah I.K."/>
            <person name="Bukari Y."/>
            <person name="Amoako-Attah I."/>
            <person name="Meinhardt L.W."/>
            <person name="Bailey B.A."/>
            <person name="Cohen S.P."/>
        </authorList>
    </citation>
    <scope>NUCLEOTIDE SEQUENCE [LARGE SCALE GENOMIC DNA]</scope>
    <source>
        <strain evidence="6 7">GH-12</strain>
    </source>
</reference>
<feature type="DNA-binding region" description="HMG box" evidence="3">
    <location>
        <begin position="84"/>
        <end position="153"/>
    </location>
</feature>
<feature type="region of interest" description="Disordered" evidence="4">
    <location>
        <begin position="46"/>
        <end position="87"/>
    </location>
</feature>
<name>A0AAW0CL12_9AGAR</name>
<dbReference type="GO" id="GO:0005634">
    <property type="term" value="C:nucleus"/>
    <property type="evidence" value="ECO:0007669"/>
    <property type="project" value="UniProtKB-UniRule"/>
</dbReference>
<evidence type="ECO:0000313" key="7">
    <source>
        <dbReference type="Proteomes" id="UP001383192"/>
    </source>
</evidence>
<feature type="compositionally biased region" description="Low complexity" evidence="4">
    <location>
        <begin position="250"/>
        <end position="268"/>
    </location>
</feature>
<gene>
    <name evidence="6" type="ORF">VNI00_009855</name>
</gene>
<dbReference type="Pfam" id="PF00505">
    <property type="entry name" value="HMG_box"/>
    <property type="match status" value="1"/>
</dbReference>
<evidence type="ECO:0000256" key="4">
    <source>
        <dbReference type="SAM" id="MobiDB-lite"/>
    </source>
</evidence>
<dbReference type="AlphaFoldDB" id="A0AAW0CL12"/>
<dbReference type="InterPro" id="IPR036910">
    <property type="entry name" value="HMG_box_dom_sf"/>
</dbReference>
<dbReference type="InterPro" id="IPR009071">
    <property type="entry name" value="HMG_box_dom"/>
</dbReference>
<organism evidence="6 7">
    <name type="scientific">Paramarasmius palmivorus</name>
    <dbReference type="NCBI Taxonomy" id="297713"/>
    <lineage>
        <taxon>Eukaryota</taxon>
        <taxon>Fungi</taxon>
        <taxon>Dikarya</taxon>
        <taxon>Basidiomycota</taxon>
        <taxon>Agaricomycotina</taxon>
        <taxon>Agaricomycetes</taxon>
        <taxon>Agaricomycetidae</taxon>
        <taxon>Agaricales</taxon>
        <taxon>Marasmiineae</taxon>
        <taxon>Marasmiaceae</taxon>
        <taxon>Paramarasmius</taxon>
    </lineage>
</organism>
<evidence type="ECO:0000259" key="5">
    <source>
        <dbReference type="PROSITE" id="PS50118"/>
    </source>
</evidence>
<keyword evidence="1 3" id="KW-0238">DNA-binding</keyword>
<dbReference type="GO" id="GO:0000981">
    <property type="term" value="F:DNA-binding transcription factor activity, RNA polymerase II-specific"/>
    <property type="evidence" value="ECO:0007669"/>
    <property type="project" value="TreeGrafter"/>
</dbReference>
<protein>
    <recommendedName>
        <fullName evidence="5">HMG box domain-containing protein</fullName>
    </recommendedName>
</protein>
<feature type="compositionally biased region" description="Polar residues" evidence="4">
    <location>
        <begin position="46"/>
        <end position="71"/>
    </location>
</feature>
<dbReference type="Proteomes" id="UP001383192">
    <property type="component" value="Unassembled WGS sequence"/>
</dbReference>
<dbReference type="SMART" id="SM00398">
    <property type="entry name" value="HMG"/>
    <property type="match status" value="1"/>
</dbReference>
<proteinExistence type="predicted"/>
<dbReference type="CDD" id="cd01389">
    <property type="entry name" value="HMG-box_ROX1-like"/>
    <property type="match status" value="1"/>
</dbReference>
<evidence type="ECO:0000313" key="6">
    <source>
        <dbReference type="EMBL" id="KAK7040379.1"/>
    </source>
</evidence>
<comment type="caution">
    <text evidence="6">The sequence shown here is derived from an EMBL/GenBank/DDBJ whole genome shotgun (WGS) entry which is preliminary data.</text>
</comment>
<accession>A0AAW0CL12</accession>
<dbReference type="SUPFAM" id="SSF47095">
    <property type="entry name" value="HMG-box"/>
    <property type="match status" value="1"/>
</dbReference>
<keyword evidence="7" id="KW-1185">Reference proteome</keyword>